<dbReference type="InterPro" id="IPR016054">
    <property type="entry name" value="LY6_UPA_recep-like"/>
</dbReference>
<keyword evidence="4" id="KW-1185">Reference proteome</keyword>
<comment type="caution">
    <text evidence="3">The sequence shown here is derived from an EMBL/GenBank/DDBJ whole genome shotgun (WGS) entry which is preliminary data.</text>
</comment>
<feature type="chain" id="PRO_5043560994" description="UPAR/Ly6 domain-containing protein" evidence="1">
    <location>
        <begin position="26"/>
        <end position="137"/>
    </location>
</feature>
<dbReference type="CDD" id="cd00117">
    <property type="entry name" value="TFP"/>
    <property type="match status" value="1"/>
</dbReference>
<dbReference type="SUPFAM" id="SSF57302">
    <property type="entry name" value="Snake toxin-like"/>
    <property type="match status" value="1"/>
</dbReference>
<keyword evidence="1" id="KW-0732">Signal</keyword>
<feature type="signal peptide" evidence="1">
    <location>
        <begin position="1"/>
        <end position="25"/>
    </location>
</feature>
<evidence type="ECO:0000313" key="3">
    <source>
        <dbReference type="EMBL" id="CAH3137281.1"/>
    </source>
</evidence>
<organism evidence="3 4">
    <name type="scientific">Pocillopora meandrina</name>
    <dbReference type="NCBI Taxonomy" id="46732"/>
    <lineage>
        <taxon>Eukaryota</taxon>
        <taxon>Metazoa</taxon>
        <taxon>Cnidaria</taxon>
        <taxon>Anthozoa</taxon>
        <taxon>Hexacorallia</taxon>
        <taxon>Scleractinia</taxon>
        <taxon>Astrocoeniina</taxon>
        <taxon>Pocilloporidae</taxon>
        <taxon>Pocillopora</taxon>
    </lineage>
</organism>
<evidence type="ECO:0000259" key="2">
    <source>
        <dbReference type="Pfam" id="PF00021"/>
    </source>
</evidence>
<proteinExistence type="predicted"/>
<accession>A0AAU9X6Q9</accession>
<dbReference type="InterPro" id="IPR045860">
    <property type="entry name" value="Snake_toxin-like_sf"/>
</dbReference>
<name>A0AAU9X6Q9_9CNID</name>
<sequence length="137" mass="15685">MRSNFLRYASFVLVLLTKVPRCSEALRCYACVSNISWEECNAKMELINCPNGHDEVCIKEHLVRYKELTGDEYEELFSRTCGTADLCTNKNCEKYGARCDPKCCHEDLCNTASTELSTRTMLVTRLMFVNLIAIYLS</sequence>
<dbReference type="Proteomes" id="UP001159428">
    <property type="component" value="Unassembled WGS sequence"/>
</dbReference>
<dbReference type="Gene3D" id="2.10.60.10">
    <property type="entry name" value="CD59"/>
    <property type="match status" value="1"/>
</dbReference>
<dbReference type="AlphaFoldDB" id="A0AAU9X6Q9"/>
<reference evidence="3 4" key="1">
    <citation type="submission" date="2022-05" db="EMBL/GenBank/DDBJ databases">
        <authorList>
            <consortium name="Genoscope - CEA"/>
            <person name="William W."/>
        </authorList>
    </citation>
    <scope>NUCLEOTIDE SEQUENCE [LARGE SCALE GENOMIC DNA]</scope>
</reference>
<dbReference type="Pfam" id="PF00021">
    <property type="entry name" value="UPAR_LY6"/>
    <property type="match status" value="1"/>
</dbReference>
<protein>
    <recommendedName>
        <fullName evidence="2">UPAR/Ly6 domain-containing protein</fullName>
    </recommendedName>
</protein>
<evidence type="ECO:0000256" key="1">
    <source>
        <dbReference type="SAM" id="SignalP"/>
    </source>
</evidence>
<evidence type="ECO:0000313" key="4">
    <source>
        <dbReference type="Proteomes" id="UP001159428"/>
    </source>
</evidence>
<dbReference type="EMBL" id="CALNXJ010000031">
    <property type="protein sequence ID" value="CAH3137281.1"/>
    <property type="molecule type" value="Genomic_DNA"/>
</dbReference>
<gene>
    <name evidence="3" type="ORF">PMEA_00018007</name>
</gene>
<feature type="domain" description="UPAR/Ly6" evidence="2">
    <location>
        <begin position="25"/>
        <end position="111"/>
    </location>
</feature>